<evidence type="ECO:0000256" key="1">
    <source>
        <dbReference type="ARBA" id="ARBA00005502"/>
    </source>
</evidence>
<dbReference type="NCBIfam" id="TIGR01304">
    <property type="entry name" value="IMP_DH_rel_2"/>
    <property type="match status" value="1"/>
</dbReference>
<name>A0A537JHT3_9BACT</name>
<dbReference type="GO" id="GO:0003938">
    <property type="term" value="F:IMP dehydrogenase activity"/>
    <property type="evidence" value="ECO:0007669"/>
    <property type="project" value="InterPro"/>
</dbReference>
<reference evidence="5 6" key="1">
    <citation type="journal article" date="2019" name="Nat. Microbiol.">
        <title>Mediterranean grassland soil C-N compound turnover is dependent on rainfall and depth, and is mediated by genomically divergent microorganisms.</title>
        <authorList>
            <person name="Diamond S."/>
            <person name="Andeer P.F."/>
            <person name="Li Z."/>
            <person name="Crits-Christoph A."/>
            <person name="Burstein D."/>
            <person name="Anantharaman K."/>
            <person name="Lane K.R."/>
            <person name="Thomas B.C."/>
            <person name="Pan C."/>
            <person name="Northen T.R."/>
            <person name="Banfield J.F."/>
        </authorList>
    </citation>
    <scope>NUCLEOTIDE SEQUENCE [LARGE SCALE GENOMIC DNA]</scope>
    <source>
        <strain evidence="5">NP_6</strain>
    </source>
</reference>
<dbReference type="Proteomes" id="UP000318093">
    <property type="component" value="Unassembled WGS sequence"/>
</dbReference>
<dbReference type="PANTHER" id="PTHR11911">
    <property type="entry name" value="INOSINE-5-MONOPHOSPHATE DEHYDROGENASE RELATED"/>
    <property type="match status" value="1"/>
</dbReference>
<keyword evidence="3" id="KW-0520">NAD</keyword>
<dbReference type="Pfam" id="PF00478">
    <property type="entry name" value="IMPDH"/>
    <property type="match status" value="1"/>
</dbReference>
<dbReference type="GO" id="GO:0006183">
    <property type="term" value="P:GTP biosynthetic process"/>
    <property type="evidence" value="ECO:0007669"/>
    <property type="project" value="TreeGrafter"/>
</dbReference>
<protein>
    <submittedName>
        <fullName evidence="5">GuaB3 family IMP dehydrogenase-related protein</fullName>
    </submittedName>
</protein>
<sequence>MEFIGKGRAARRTYGFDEIALVPASATVDPSDVDLSWRMAERTFALPIVASAMDSVVDVPFAIALSRLGGMAVLNLEGIQTRYADPGDVLDRLAAAPPERVVGLMQEVYREPIKDDLVARRIQEIQRGGGAAVVSSTPAQAGRLGPLAAEAGAAVLLVQSTVITEQHRSDRGQALSLRELTAQTEMPVMAGNCVSYEAALQLLEAGVAALFVGVGPGAACTSRKVLGVGVPQATAIVDVAAARAEFERRTGRHVPVVADGGIAVGGDVAKAVACGADAVMLGSLLARAEEAPGRGAHWGMATPHAALPRGTRIQVGTTGTLRDILLGPARVDDGSQNLVEALRTAMGMCGARTLRQMQQAEIIIAPSVSTEGKTLQMAQRVGQGR</sequence>
<organism evidence="5 6">
    <name type="scientific">Candidatus Segetimicrobium genomatis</name>
    <dbReference type="NCBI Taxonomy" id="2569760"/>
    <lineage>
        <taxon>Bacteria</taxon>
        <taxon>Bacillati</taxon>
        <taxon>Candidatus Sysuimicrobiota</taxon>
        <taxon>Candidatus Sysuimicrobiia</taxon>
        <taxon>Candidatus Sysuimicrobiales</taxon>
        <taxon>Candidatus Segetimicrobiaceae</taxon>
        <taxon>Candidatus Segetimicrobium</taxon>
    </lineage>
</organism>
<dbReference type="AlphaFoldDB" id="A0A537JHT3"/>
<dbReference type="InterPro" id="IPR005992">
    <property type="entry name" value="IMP_DH-rel2"/>
</dbReference>
<evidence type="ECO:0000313" key="6">
    <source>
        <dbReference type="Proteomes" id="UP000318093"/>
    </source>
</evidence>
<evidence type="ECO:0000256" key="2">
    <source>
        <dbReference type="ARBA" id="ARBA00023002"/>
    </source>
</evidence>
<keyword evidence="2" id="KW-0560">Oxidoreductase</keyword>
<evidence type="ECO:0000256" key="3">
    <source>
        <dbReference type="ARBA" id="ARBA00023027"/>
    </source>
</evidence>
<feature type="domain" description="IMP dehydrogenase/GMP reductase" evidence="4">
    <location>
        <begin position="14"/>
        <end position="364"/>
    </location>
</feature>
<dbReference type="SMART" id="SM01240">
    <property type="entry name" value="IMPDH"/>
    <property type="match status" value="1"/>
</dbReference>
<dbReference type="PANTHER" id="PTHR11911:SF85">
    <property type="entry name" value="INOSINE-5'-MONOPHOSPHATE DEHYDROGENASE"/>
    <property type="match status" value="1"/>
</dbReference>
<dbReference type="InterPro" id="IPR001093">
    <property type="entry name" value="IMP_DH_GMPRt"/>
</dbReference>
<proteinExistence type="inferred from homology"/>
<evidence type="ECO:0000313" key="5">
    <source>
        <dbReference type="EMBL" id="TMI83108.1"/>
    </source>
</evidence>
<gene>
    <name evidence="5" type="ORF">E6H03_04340</name>
</gene>
<dbReference type="InterPro" id="IPR005990">
    <property type="entry name" value="IMP_DH"/>
</dbReference>
<evidence type="ECO:0000259" key="4">
    <source>
        <dbReference type="Pfam" id="PF00478"/>
    </source>
</evidence>
<accession>A0A537JHT3</accession>
<dbReference type="InterPro" id="IPR013785">
    <property type="entry name" value="Aldolase_TIM"/>
</dbReference>
<dbReference type="EMBL" id="VBAN01000127">
    <property type="protein sequence ID" value="TMI83108.1"/>
    <property type="molecule type" value="Genomic_DNA"/>
</dbReference>
<dbReference type="CDD" id="cd00381">
    <property type="entry name" value="IMPDH"/>
    <property type="match status" value="1"/>
</dbReference>
<dbReference type="SUPFAM" id="SSF51412">
    <property type="entry name" value="Inosine monophosphate dehydrogenase (IMPDH)"/>
    <property type="match status" value="1"/>
</dbReference>
<comment type="similarity">
    <text evidence="1">Belongs to the IMPDH/GMPR family.</text>
</comment>
<dbReference type="Gene3D" id="3.20.20.70">
    <property type="entry name" value="Aldolase class I"/>
    <property type="match status" value="1"/>
</dbReference>
<comment type="caution">
    <text evidence="5">The sequence shown here is derived from an EMBL/GenBank/DDBJ whole genome shotgun (WGS) entry which is preliminary data.</text>
</comment>